<feature type="transmembrane region" description="Helical" evidence="1">
    <location>
        <begin position="75"/>
        <end position="94"/>
    </location>
</feature>
<keyword evidence="1" id="KW-1133">Transmembrane helix</keyword>
<evidence type="ECO:0000313" key="3">
    <source>
        <dbReference type="Proteomes" id="UP001381693"/>
    </source>
</evidence>
<accession>A0AAN8WHR4</accession>
<keyword evidence="3" id="KW-1185">Reference proteome</keyword>
<evidence type="ECO:0000256" key="1">
    <source>
        <dbReference type="SAM" id="Phobius"/>
    </source>
</evidence>
<protein>
    <submittedName>
        <fullName evidence="2">Uncharacterized protein</fullName>
    </submittedName>
</protein>
<dbReference type="Proteomes" id="UP001381693">
    <property type="component" value="Unassembled WGS sequence"/>
</dbReference>
<dbReference type="AlphaFoldDB" id="A0AAN8WHR4"/>
<evidence type="ECO:0000313" key="2">
    <source>
        <dbReference type="EMBL" id="KAK7007059.1"/>
    </source>
</evidence>
<sequence length="238" mass="27369">MTSPDRSQEGSRRRVRPSLFRLYKVSRLYPQFDLEPIREERTWSKWRDVKKMIKCICSVFILRPKTAANEYKYEITMVLQVLCLLLGLVFYFIALSEYARSGWPPNRDCSTKVCNSSSHWPVDHTEVATSSTCNGMVTVSFISEKTDLTEALKTPSPDVEGAYIPEDLEPRMTSKDPDIISREQKAQTDGIVANIAGVDSTRFTKFSHWFLGQTEVATTPIYIYSLLTKYYKSITKIY</sequence>
<comment type="caution">
    <text evidence="2">The sequence shown here is derived from an EMBL/GenBank/DDBJ whole genome shotgun (WGS) entry which is preliminary data.</text>
</comment>
<keyword evidence="1" id="KW-0812">Transmembrane</keyword>
<gene>
    <name evidence="2" type="ORF">SK128_022553</name>
</gene>
<dbReference type="EMBL" id="JAXCGZ010023618">
    <property type="protein sequence ID" value="KAK7007059.1"/>
    <property type="molecule type" value="Genomic_DNA"/>
</dbReference>
<name>A0AAN8WHR4_HALRR</name>
<proteinExistence type="predicted"/>
<reference evidence="2 3" key="1">
    <citation type="submission" date="2023-11" db="EMBL/GenBank/DDBJ databases">
        <title>Halocaridina rubra genome assembly.</title>
        <authorList>
            <person name="Smith C."/>
        </authorList>
    </citation>
    <scope>NUCLEOTIDE SEQUENCE [LARGE SCALE GENOMIC DNA]</scope>
    <source>
        <strain evidence="2">EP-1</strain>
        <tissue evidence="2">Whole</tissue>
    </source>
</reference>
<organism evidence="2 3">
    <name type="scientific">Halocaridina rubra</name>
    <name type="common">Hawaiian red shrimp</name>
    <dbReference type="NCBI Taxonomy" id="373956"/>
    <lineage>
        <taxon>Eukaryota</taxon>
        <taxon>Metazoa</taxon>
        <taxon>Ecdysozoa</taxon>
        <taxon>Arthropoda</taxon>
        <taxon>Crustacea</taxon>
        <taxon>Multicrustacea</taxon>
        <taxon>Malacostraca</taxon>
        <taxon>Eumalacostraca</taxon>
        <taxon>Eucarida</taxon>
        <taxon>Decapoda</taxon>
        <taxon>Pleocyemata</taxon>
        <taxon>Caridea</taxon>
        <taxon>Atyoidea</taxon>
        <taxon>Atyidae</taxon>
        <taxon>Halocaridina</taxon>
    </lineage>
</organism>
<keyword evidence="1" id="KW-0472">Membrane</keyword>